<organism evidence="4 5">
    <name type="scientific">Aspergillus candidus</name>
    <dbReference type="NCBI Taxonomy" id="41067"/>
    <lineage>
        <taxon>Eukaryota</taxon>
        <taxon>Fungi</taxon>
        <taxon>Dikarya</taxon>
        <taxon>Ascomycota</taxon>
        <taxon>Pezizomycotina</taxon>
        <taxon>Eurotiomycetes</taxon>
        <taxon>Eurotiomycetidae</taxon>
        <taxon>Eurotiales</taxon>
        <taxon>Aspergillaceae</taxon>
        <taxon>Aspergillus</taxon>
        <taxon>Aspergillus subgen. Circumdati</taxon>
    </lineage>
</organism>
<evidence type="ECO:0000256" key="1">
    <source>
        <dbReference type="ARBA" id="ARBA00006336"/>
    </source>
</evidence>
<sequence length="188" mass="20812">MPPTAILVLDIQNTTISILGGPQKMTPYLTHLSTTLAQARLNLTTRVIHIRTGFRAGYPDLHPRNPSFARVVPKATYAEHDPESQFHPLVEPQTGDLAITKRRVSAFTGTDLELLLRSLGTEQLVIVGLTTSGAVLSTVRQAADLDFGVTVLRDLCMDREEDVHEVLMEKVFSRQARVVDSEVWLEGL</sequence>
<dbReference type="GO" id="GO:0016787">
    <property type="term" value="F:hydrolase activity"/>
    <property type="evidence" value="ECO:0007669"/>
    <property type="project" value="UniProtKB-KW"/>
</dbReference>
<dbReference type="InterPro" id="IPR050272">
    <property type="entry name" value="Isochorismatase-like_hydrls"/>
</dbReference>
<dbReference type="InterPro" id="IPR036380">
    <property type="entry name" value="Isochorismatase-like_sf"/>
</dbReference>
<dbReference type="RefSeq" id="XP_024673468.1">
    <property type="nucleotide sequence ID" value="XM_024816257.1"/>
</dbReference>
<evidence type="ECO:0000259" key="3">
    <source>
        <dbReference type="Pfam" id="PF00857"/>
    </source>
</evidence>
<dbReference type="Proteomes" id="UP000234585">
    <property type="component" value="Unassembled WGS sequence"/>
</dbReference>
<protein>
    <submittedName>
        <fullName evidence="4">Isochorismatase family protein</fullName>
    </submittedName>
</protein>
<gene>
    <name evidence="4" type="ORF">BDW47DRAFT_124450</name>
</gene>
<feature type="domain" description="Isochorismatase-like" evidence="3">
    <location>
        <begin position="4"/>
        <end position="182"/>
    </location>
</feature>
<comment type="similarity">
    <text evidence="1">Belongs to the isochorismatase family.</text>
</comment>
<dbReference type="GeneID" id="36523417"/>
<evidence type="ECO:0000313" key="4">
    <source>
        <dbReference type="EMBL" id="PLB39456.1"/>
    </source>
</evidence>
<keyword evidence="5" id="KW-1185">Reference proteome</keyword>
<proteinExistence type="inferred from homology"/>
<dbReference type="Pfam" id="PF00857">
    <property type="entry name" value="Isochorismatase"/>
    <property type="match status" value="1"/>
</dbReference>
<accession>A0A2I2FFQ0</accession>
<dbReference type="AlphaFoldDB" id="A0A2I2FFQ0"/>
<reference evidence="4 5" key="1">
    <citation type="submission" date="2017-12" db="EMBL/GenBank/DDBJ databases">
        <authorList>
            <consortium name="DOE Joint Genome Institute"/>
            <person name="Haridas S."/>
            <person name="Kjaerbolling I."/>
            <person name="Vesth T.C."/>
            <person name="Frisvad J.C."/>
            <person name="Nybo J.L."/>
            <person name="Theobald S."/>
            <person name="Kuo A."/>
            <person name="Bowyer P."/>
            <person name="Matsuda Y."/>
            <person name="Mondo S."/>
            <person name="Lyhne E.K."/>
            <person name="Kogle M.E."/>
            <person name="Clum A."/>
            <person name="Lipzen A."/>
            <person name="Salamov A."/>
            <person name="Ngan C.Y."/>
            <person name="Daum C."/>
            <person name="Chiniquy J."/>
            <person name="Barry K."/>
            <person name="LaButti K."/>
            <person name="Simmons B.A."/>
            <person name="Magnuson J.K."/>
            <person name="Mortensen U.H."/>
            <person name="Larsen T.O."/>
            <person name="Grigoriev I.V."/>
            <person name="Baker S.E."/>
            <person name="Andersen M.R."/>
            <person name="Nordberg H.P."/>
            <person name="Cantor M.N."/>
            <person name="Hua S.X."/>
        </authorList>
    </citation>
    <scope>NUCLEOTIDE SEQUENCE [LARGE SCALE GENOMIC DNA]</scope>
    <source>
        <strain evidence="4 5">CBS 102.13</strain>
    </source>
</reference>
<dbReference type="OrthoDB" id="1739143at2759"/>
<dbReference type="CDD" id="cd00431">
    <property type="entry name" value="cysteine_hydrolases"/>
    <property type="match status" value="1"/>
</dbReference>
<name>A0A2I2FFQ0_ASPCN</name>
<dbReference type="InterPro" id="IPR000868">
    <property type="entry name" value="Isochorismatase-like_dom"/>
</dbReference>
<evidence type="ECO:0000256" key="2">
    <source>
        <dbReference type="ARBA" id="ARBA00022801"/>
    </source>
</evidence>
<dbReference type="PANTHER" id="PTHR43540">
    <property type="entry name" value="PEROXYUREIDOACRYLATE/UREIDOACRYLATE AMIDOHYDROLASE-RELATED"/>
    <property type="match status" value="1"/>
</dbReference>
<dbReference type="SUPFAM" id="SSF52499">
    <property type="entry name" value="Isochorismatase-like hydrolases"/>
    <property type="match status" value="1"/>
</dbReference>
<evidence type="ECO:0000313" key="5">
    <source>
        <dbReference type="Proteomes" id="UP000234585"/>
    </source>
</evidence>
<keyword evidence="2" id="KW-0378">Hydrolase</keyword>
<dbReference type="PANTHER" id="PTHR43540:SF1">
    <property type="entry name" value="ISOCHORISMATASE HYDROLASE"/>
    <property type="match status" value="1"/>
</dbReference>
<dbReference type="EMBL" id="KZ559129">
    <property type="protein sequence ID" value="PLB39456.1"/>
    <property type="molecule type" value="Genomic_DNA"/>
</dbReference>
<dbReference type="Gene3D" id="3.40.50.850">
    <property type="entry name" value="Isochorismatase-like"/>
    <property type="match status" value="1"/>
</dbReference>